<dbReference type="Proteomes" id="UP000254134">
    <property type="component" value="Unassembled WGS sequence"/>
</dbReference>
<comment type="cofactor">
    <cofactor evidence="1 12">
        <name>Cu(+)</name>
        <dbReference type="ChEBI" id="CHEBI:49552"/>
    </cofactor>
</comment>
<feature type="compositionally biased region" description="Polar residues" evidence="13">
    <location>
        <begin position="42"/>
        <end position="55"/>
    </location>
</feature>
<evidence type="ECO:0000256" key="3">
    <source>
        <dbReference type="ARBA" id="ARBA00010609"/>
    </source>
</evidence>
<keyword evidence="8" id="KW-0677">Repeat</keyword>
<feature type="domain" description="Plastocyanin-like" evidence="14">
    <location>
        <begin position="233"/>
        <end position="352"/>
    </location>
</feature>
<dbReference type="PRINTS" id="PR00695">
    <property type="entry name" value="CUNO2RDTASE"/>
</dbReference>
<evidence type="ECO:0000256" key="12">
    <source>
        <dbReference type="PIRSR" id="PIRSR601287-1"/>
    </source>
</evidence>
<evidence type="ECO:0000313" key="17">
    <source>
        <dbReference type="Proteomes" id="UP000254134"/>
    </source>
</evidence>
<keyword evidence="10 12" id="KW-0186">Copper</keyword>
<evidence type="ECO:0000256" key="10">
    <source>
        <dbReference type="ARBA" id="ARBA00023008"/>
    </source>
</evidence>
<reference evidence="17" key="2">
    <citation type="journal article" date="2019" name="MicrobiologyOpen">
        <title>High-quality draft genome sequence of Gaiella occulta isolated from a 150 meter deep mineral water borehole and comparison with the genome sequences of other deep-branching lineages of the phylum Actinobacteria.</title>
        <authorList>
            <person name="Severino R."/>
            <person name="Froufe H.J.C."/>
            <person name="Barroso C."/>
            <person name="Albuquerque L."/>
            <person name="Lobo-da-Cunha A."/>
            <person name="da Costa M.S."/>
            <person name="Egas C."/>
        </authorList>
    </citation>
    <scope>NUCLEOTIDE SEQUENCE [LARGE SCALE GENOMIC DNA]</scope>
    <source>
        <strain evidence="17">F2-233</strain>
    </source>
</reference>
<reference evidence="16 17" key="1">
    <citation type="submission" date="2018-07" db="EMBL/GenBank/DDBJ databases">
        <title>High-quality-draft genome sequence of Gaiella occulta.</title>
        <authorList>
            <person name="Severino R."/>
            <person name="Froufe H.J.C."/>
            <person name="Rainey F.A."/>
            <person name="Barroso C."/>
            <person name="Albuquerque L."/>
            <person name="Lobo-Da-Cunha A."/>
            <person name="Da Costa M.S."/>
            <person name="Egas C."/>
        </authorList>
    </citation>
    <scope>NUCLEOTIDE SEQUENCE [LARGE SCALE GENOMIC DNA]</scope>
    <source>
        <strain evidence="16 17">F2-233</strain>
    </source>
</reference>
<feature type="binding site" description="type 1 copper site" evidence="12">
    <location>
        <position position="337"/>
    </location>
    <ligand>
        <name>Cu cation</name>
        <dbReference type="ChEBI" id="CHEBI:23378"/>
        <label>1</label>
    </ligand>
</feature>
<dbReference type="CDD" id="cd04208">
    <property type="entry name" value="CuRO_2_CuNIR"/>
    <property type="match status" value="1"/>
</dbReference>
<feature type="domain" description="Plastocyanin-like" evidence="15">
    <location>
        <begin position="97"/>
        <end position="204"/>
    </location>
</feature>
<accession>A0A7M2YX71</accession>
<dbReference type="InterPro" id="IPR011707">
    <property type="entry name" value="Cu-oxidase-like_N"/>
</dbReference>
<evidence type="ECO:0000256" key="8">
    <source>
        <dbReference type="ARBA" id="ARBA00022737"/>
    </source>
</evidence>
<keyword evidence="17" id="KW-1185">Reference proteome</keyword>
<dbReference type="PANTHER" id="PTHR11709">
    <property type="entry name" value="MULTI-COPPER OXIDASE"/>
    <property type="match status" value="1"/>
</dbReference>
<protein>
    <recommendedName>
        <fullName evidence="6">Copper-containing nitrite reductase</fullName>
        <ecNumber evidence="5">1.7.2.1</ecNumber>
    </recommendedName>
</protein>
<evidence type="ECO:0000259" key="15">
    <source>
        <dbReference type="Pfam" id="PF07732"/>
    </source>
</evidence>
<dbReference type="InterPro" id="IPR008972">
    <property type="entry name" value="Cupredoxin"/>
</dbReference>
<comment type="caution">
    <text evidence="16">The sequence shown here is derived from an EMBL/GenBank/DDBJ whole genome shotgun (WGS) entry which is preliminary data.</text>
</comment>
<feature type="binding site" description="type 1 copper site" evidence="12">
    <location>
        <position position="147"/>
    </location>
    <ligand>
        <name>Cu cation</name>
        <dbReference type="ChEBI" id="CHEBI:23378"/>
        <label>1</label>
    </ligand>
</feature>
<dbReference type="Pfam" id="PF07731">
    <property type="entry name" value="Cu-oxidase_2"/>
    <property type="match status" value="1"/>
</dbReference>
<keyword evidence="9" id="KW-0560">Oxidoreductase</keyword>
<dbReference type="AlphaFoldDB" id="A0A7M2YX71"/>
<evidence type="ECO:0000256" key="11">
    <source>
        <dbReference type="ARBA" id="ARBA00049340"/>
    </source>
</evidence>
<comment type="subunit">
    <text evidence="4">Homotrimer.</text>
</comment>
<feature type="binding site" description="type 1 copper site" evidence="12">
    <location>
        <position position="181"/>
    </location>
    <ligand>
        <name>Cu cation</name>
        <dbReference type="ChEBI" id="CHEBI:23378"/>
        <label>1</label>
    </ligand>
</feature>
<dbReference type="RefSeq" id="WP_181813540.1">
    <property type="nucleotide sequence ID" value="NZ_QQZY01000004.1"/>
</dbReference>
<evidence type="ECO:0000256" key="6">
    <source>
        <dbReference type="ARBA" id="ARBA00017290"/>
    </source>
</evidence>
<evidence type="ECO:0000256" key="5">
    <source>
        <dbReference type="ARBA" id="ARBA00011882"/>
    </source>
</evidence>
<sequence>MKTLMLGLGALVAAVVILVAAVVASNRALDDDVSPAAAGSGHENTANASATTPKGQSFAGVAPENAKELALAHKPYPAELPPLTPGPVVKVRMVLKDVTIQIAPGVSYQAWGFEGGAPGPIVHARQGQTVEMTLTNDGAIPHSIDFHAARIAPNEAFVDVMPGKSFTFRFKADDPGVFMYHCGTKPVLAHIANGMYGAIVVDPATPLPKADKEYVLVAGEWYLGSDGLDTPAQLDMNKARAMMPDWTAFNGYAHQYVEHPLTADPGDLVRFYVVDAGPSLTTAFHVVGTVFDNVYPNGDMNPAHVLNGVQTVDVPAGGGGVFEVKIDEPGLYPFVSHAFAHVDLGQVGLLEVGKPKEAASQ</sequence>
<evidence type="ECO:0000256" key="1">
    <source>
        <dbReference type="ARBA" id="ARBA00001960"/>
    </source>
</evidence>
<name>A0A7M2YX71_9ACTN</name>
<comment type="catalytic activity">
    <reaction evidence="11">
        <text>nitric oxide + Fe(III)-[cytochrome c] + H2O = Fe(II)-[cytochrome c] + nitrite + 2 H(+)</text>
        <dbReference type="Rhea" id="RHEA:15233"/>
        <dbReference type="Rhea" id="RHEA-COMP:10350"/>
        <dbReference type="Rhea" id="RHEA-COMP:14399"/>
        <dbReference type="ChEBI" id="CHEBI:15377"/>
        <dbReference type="ChEBI" id="CHEBI:15378"/>
        <dbReference type="ChEBI" id="CHEBI:16301"/>
        <dbReference type="ChEBI" id="CHEBI:16480"/>
        <dbReference type="ChEBI" id="CHEBI:29033"/>
        <dbReference type="ChEBI" id="CHEBI:29034"/>
        <dbReference type="EC" id="1.7.2.1"/>
    </reaction>
</comment>
<evidence type="ECO:0000256" key="2">
    <source>
        <dbReference type="ARBA" id="ARBA00001973"/>
    </source>
</evidence>
<feature type="binding site" description="type 1 copper site" evidence="12">
    <location>
        <position position="195"/>
    </location>
    <ligand>
        <name>Cu cation</name>
        <dbReference type="ChEBI" id="CHEBI:23378"/>
        <label>1</label>
    </ligand>
</feature>
<dbReference type="EC" id="1.7.2.1" evidence="5"/>
<feature type="region of interest" description="Disordered" evidence="13">
    <location>
        <begin position="33"/>
        <end position="59"/>
    </location>
</feature>
<evidence type="ECO:0000256" key="7">
    <source>
        <dbReference type="ARBA" id="ARBA00022723"/>
    </source>
</evidence>
<dbReference type="InterPro" id="IPR001287">
    <property type="entry name" value="NO2-reductase_Cu"/>
</dbReference>
<dbReference type="GO" id="GO:0005507">
    <property type="term" value="F:copper ion binding"/>
    <property type="evidence" value="ECO:0007669"/>
    <property type="project" value="InterPro"/>
</dbReference>
<evidence type="ECO:0000256" key="9">
    <source>
        <dbReference type="ARBA" id="ARBA00023002"/>
    </source>
</evidence>
<dbReference type="InterPro" id="IPR011706">
    <property type="entry name" value="Cu-oxidase_C"/>
</dbReference>
<dbReference type="Gene3D" id="2.60.40.420">
    <property type="entry name" value="Cupredoxins - blue copper proteins"/>
    <property type="match status" value="2"/>
</dbReference>
<proteinExistence type="inferred from homology"/>
<keyword evidence="7 12" id="KW-0479">Metal-binding</keyword>
<dbReference type="CDD" id="cd11020">
    <property type="entry name" value="CuRO_1_CuNIR"/>
    <property type="match status" value="1"/>
</dbReference>
<evidence type="ECO:0000256" key="13">
    <source>
        <dbReference type="SAM" id="MobiDB-lite"/>
    </source>
</evidence>
<comment type="cofactor">
    <cofactor evidence="2 12">
        <name>Cu(2+)</name>
        <dbReference type="ChEBI" id="CHEBI:29036"/>
    </cofactor>
</comment>
<feature type="binding site" description="type 1 copper site" evidence="12">
    <location>
        <position position="182"/>
    </location>
    <ligand>
        <name>Cu cation</name>
        <dbReference type="ChEBI" id="CHEBI:23378"/>
        <label>1</label>
    </ligand>
</feature>
<evidence type="ECO:0000313" key="16">
    <source>
        <dbReference type="EMBL" id="RDI74330.1"/>
    </source>
</evidence>
<dbReference type="EMBL" id="QQZY01000004">
    <property type="protein sequence ID" value="RDI74330.1"/>
    <property type="molecule type" value="Genomic_DNA"/>
</dbReference>
<organism evidence="16 17">
    <name type="scientific">Gaiella occulta</name>
    <dbReference type="NCBI Taxonomy" id="1002870"/>
    <lineage>
        <taxon>Bacteria</taxon>
        <taxon>Bacillati</taxon>
        <taxon>Actinomycetota</taxon>
        <taxon>Thermoleophilia</taxon>
        <taxon>Gaiellales</taxon>
        <taxon>Gaiellaceae</taxon>
        <taxon>Gaiella</taxon>
    </lineage>
</organism>
<dbReference type="GO" id="GO:0050421">
    <property type="term" value="F:nitrite reductase (NO-forming) activity"/>
    <property type="evidence" value="ECO:0007669"/>
    <property type="project" value="UniProtKB-EC"/>
</dbReference>
<dbReference type="PANTHER" id="PTHR11709:SF394">
    <property type="entry name" value="FI03373P-RELATED"/>
    <property type="match status" value="1"/>
</dbReference>
<dbReference type="SUPFAM" id="SSF49503">
    <property type="entry name" value="Cupredoxins"/>
    <property type="match status" value="2"/>
</dbReference>
<feature type="binding site" description="type 1 copper site" evidence="12">
    <location>
        <position position="190"/>
    </location>
    <ligand>
        <name>Cu cation</name>
        <dbReference type="ChEBI" id="CHEBI:23378"/>
        <label>1</label>
    </ligand>
</feature>
<gene>
    <name evidence="16" type="ORF">Gocc_1906</name>
</gene>
<dbReference type="Pfam" id="PF07732">
    <property type="entry name" value="Cu-oxidase_3"/>
    <property type="match status" value="1"/>
</dbReference>
<evidence type="ECO:0000256" key="4">
    <source>
        <dbReference type="ARBA" id="ARBA00011233"/>
    </source>
</evidence>
<evidence type="ECO:0000259" key="14">
    <source>
        <dbReference type="Pfam" id="PF07731"/>
    </source>
</evidence>
<dbReference type="InterPro" id="IPR045087">
    <property type="entry name" value="Cu-oxidase_fam"/>
</dbReference>
<comment type="similarity">
    <text evidence="3">Belongs to the multicopper oxidase family.</text>
</comment>
<feature type="binding site" description="type 1 copper site" evidence="12">
    <location>
        <position position="142"/>
    </location>
    <ligand>
        <name>Cu cation</name>
        <dbReference type="ChEBI" id="CHEBI:23378"/>
        <label>1</label>
    </ligand>
</feature>